<protein>
    <recommendedName>
        <fullName evidence="10">tRNA modification GTPase MnmE</fullName>
        <ecNumber evidence="10">3.6.-.-</ecNumber>
    </recommendedName>
</protein>
<evidence type="ECO:0000256" key="2">
    <source>
        <dbReference type="ARBA" id="ARBA00022490"/>
    </source>
</evidence>
<dbReference type="HAMAP" id="MF_00379">
    <property type="entry name" value="GTPase_MnmE"/>
    <property type="match status" value="1"/>
</dbReference>
<sequence>MDTTIAAIATPLAMGGVGMIRISGPESYEIAGKVFSPVSGKDVRQQKGYTALFGHIHDRGRTVDEAVALFYRAPHSYTGEDVVELSCHGGVAVLREVLRCVLDAGAVMAGPGEFSKRAVLGGKMTLTQAEGVMELISAKTRQGAAAALSAMDGRLYRTTSAIKQSLLEVAAQMAAYVDYPDEDIPDLEGQVLEKTLALAEDRLAALLDSFDTGKMLQQGIETAIVGRPNVGKSTLMNLLAGCDKSIVTQIPGTTRDVVEEVVELGEVVLRLADTAGLRETDDPVERIGVERSVQKLDRAALILALFDYSTPLAGEDWELLEKIAGRPAIVVVNKTDLPCAIDLDELREKVPQVVLMQASSGQGLEELQQAIYTATALGHLDMDSGVLVGERQRQSAVQALAAVRGARQALQMGMTYDAVAVDIDAAVEALSELTGESASQQVIDTVFANFCVGK</sequence>
<feature type="binding site" evidence="10">
    <location>
        <position position="21"/>
    </location>
    <ligand>
        <name>(6S)-5-formyl-5,6,7,8-tetrahydrofolate</name>
        <dbReference type="ChEBI" id="CHEBI:57457"/>
    </ligand>
</feature>
<dbReference type="PROSITE" id="PS51709">
    <property type="entry name" value="G_TRME"/>
    <property type="match status" value="1"/>
</dbReference>
<dbReference type="GO" id="GO:0002098">
    <property type="term" value="P:tRNA wobble uridine modification"/>
    <property type="evidence" value="ECO:0007669"/>
    <property type="project" value="TreeGrafter"/>
</dbReference>
<comment type="caution">
    <text evidence="10">Lacks conserved residue(s) required for the propagation of feature annotation.</text>
</comment>
<dbReference type="NCBIfam" id="TIGR00450">
    <property type="entry name" value="mnmE_trmE_thdF"/>
    <property type="match status" value="1"/>
</dbReference>
<comment type="similarity">
    <text evidence="1 10 11">Belongs to the TRAFAC class TrmE-Era-EngA-EngB-Septin-like GTPase superfamily. TrmE GTPase family.</text>
</comment>
<feature type="binding site" evidence="10">
    <location>
        <position position="253"/>
    </location>
    <ligand>
        <name>K(+)</name>
        <dbReference type="ChEBI" id="CHEBI:29103"/>
    </ligand>
</feature>
<evidence type="ECO:0000259" key="12">
    <source>
        <dbReference type="PROSITE" id="PS51709"/>
    </source>
</evidence>
<dbReference type="InterPro" id="IPR005225">
    <property type="entry name" value="Small_GTP-bd"/>
</dbReference>
<dbReference type="InterPro" id="IPR031168">
    <property type="entry name" value="G_TrmE"/>
</dbReference>
<dbReference type="SUPFAM" id="SSF52540">
    <property type="entry name" value="P-loop containing nucleoside triphosphate hydrolases"/>
    <property type="match status" value="1"/>
</dbReference>
<evidence type="ECO:0000256" key="6">
    <source>
        <dbReference type="ARBA" id="ARBA00022801"/>
    </source>
</evidence>
<comment type="subunit">
    <text evidence="10">Homodimer. Heterotetramer of two MnmE and two MnmG subunits.</text>
</comment>
<keyword evidence="6 10" id="KW-0378">Hydrolase</keyword>
<evidence type="ECO:0000256" key="1">
    <source>
        <dbReference type="ARBA" id="ARBA00011043"/>
    </source>
</evidence>
<dbReference type="Pfam" id="PF01926">
    <property type="entry name" value="MMR_HSR1"/>
    <property type="match status" value="1"/>
</dbReference>
<feature type="binding site" evidence="10">
    <location>
        <begin position="229"/>
        <end position="234"/>
    </location>
    <ligand>
        <name>GTP</name>
        <dbReference type="ChEBI" id="CHEBI:37565"/>
    </ligand>
</feature>
<proteinExistence type="inferred from homology"/>
<evidence type="ECO:0000256" key="8">
    <source>
        <dbReference type="ARBA" id="ARBA00022958"/>
    </source>
</evidence>
<gene>
    <name evidence="13" type="primary">mnmE_1</name>
    <name evidence="10" type="synonym">mnmE</name>
    <name evidence="10" type="synonym">trmE</name>
    <name evidence="13" type="ORF">SAMEA3545359_01869</name>
</gene>
<dbReference type="InterPro" id="IPR006073">
    <property type="entry name" value="GTP-bd"/>
</dbReference>
<dbReference type="Gene3D" id="1.20.120.430">
    <property type="entry name" value="tRNA modification GTPase MnmE domain 2"/>
    <property type="match status" value="1"/>
</dbReference>
<feature type="binding site" evidence="10">
    <location>
        <begin position="273"/>
        <end position="276"/>
    </location>
    <ligand>
        <name>GTP</name>
        <dbReference type="ChEBI" id="CHEBI:37565"/>
    </ligand>
</feature>
<dbReference type="FunFam" id="3.40.50.300:FF:001376">
    <property type="entry name" value="tRNA modification GTPase MnmE"/>
    <property type="match status" value="1"/>
</dbReference>
<dbReference type="EMBL" id="FMHG01000001">
    <property type="protein sequence ID" value="SCJ76321.1"/>
    <property type="molecule type" value="Genomic_DNA"/>
</dbReference>
<dbReference type="InterPro" id="IPR027417">
    <property type="entry name" value="P-loop_NTPase"/>
</dbReference>
<feature type="binding site" evidence="10">
    <location>
        <position position="123"/>
    </location>
    <ligand>
        <name>(6S)-5-formyl-5,6,7,8-tetrahydrofolate</name>
        <dbReference type="ChEBI" id="CHEBI:57457"/>
    </ligand>
</feature>
<evidence type="ECO:0000256" key="5">
    <source>
        <dbReference type="ARBA" id="ARBA00022741"/>
    </source>
</evidence>
<dbReference type="NCBIfam" id="TIGR00231">
    <property type="entry name" value="small_GTP"/>
    <property type="match status" value="1"/>
</dbReference>
<dbReference type="GO" id="GO:0005525">
    <property type="term" value="F:GTP binding"/>
    <property type="evidence" value="ECO:0007669"/>
    <property type="project" value="UniProtKB-UniRule"/>
</dbReference>
<evidence type="ECO:0000256" key="11">
    <source>
        <dbReference type="RuleBase" id="RU003313"/>
    </source>
</evidence>
<keyword evidence="3 10" id="KW-0819">tRNA processing</keyword>
<dbReference type="EC" id="3.6.-.-" evidence="10"/>
<dbReference type="Pfam" id="PF12631">
    <property type="entry name" value="MnmE_helical"/>
    <property type="match status" value="1"/>
</dbReference>
<dbReference type="InterPro" id="IPR027266">
    <property type="entry name" value="TrmE/GcvT-like"/>
</dbReference>
<feature type="binding site" evidence="10">
    <location>
        <position position="248"/>
    </location>
    <ligand>
        <name>K(+)</name>
        <dbReference type="ChEBI" id="CHEBI:29103"/>
    </ligand>
</feature>
<dbReference type="GO" id="GO:0005829">
    <property type="term" value="C:cytosol"/>
    <property type="evidence" value="ECO:0007669"/>
    <property type="project" value="TreeGrafter"/>
</dbReference>
<feature type="binding site" evidence="10">
    <location>
        <position position="250"/>
    </location>
    <ligand>
        <name>K(+)</name>
        <dbReference type="ChEBI" id="CHEBI:29103"/>
    </ligand>
</feature>
<feature type="binding site" evidence="10">
    <location>
        <position position="84"/>
    </location>
    <ligand>
        <name>(6S)-5-formyl-5,6,7,8-tetrahydrofolate</name>
        <dbReference type="ChEBI" id="CHEBI:57457"/>
    </ligand>
</feature>
<dbReference type="AlphaFoldDB" id="A0A1C6J2N5"/>
<feature type="binding site" evidence="10">
    <location>
        <begin position="248"/>
        <end position="254"/>
    </location>
    <ligand>
        <name>GTP</name>
        <dbReference type="ChEBI" id="CHEBI:37565"/>
    </ligand>
</feature>
<dbReference type="GO" id="GO:0046872">
    <property type="term" value="F:metal ion binding"/>
    <property type="evidence" value="ECO:0007669"/>
    <property type="project" value="UniProtKB-KW"/>
</dbReference>
<dbReference type="GO" id="GO:0003924">
    <property type="term" value="F:GTPase activity"/>
    <property type="evidence" value="ECO:0007669"/>
    <property type="project" value="UniProtKB-UniRule"/>
</dbReference>
<dbReference type="CDD" id="cd04164">
    <property type="entry name" value="trmE"/>
    <property type="match status" value="1"/>
</dbReference>
<keyword evidence="8 10" id="KW-0630">Potassium</keyword>
<comment type="cofactor">
    <cofactor evidence="10">
        <name>K(+)</name>
        <dbReference type="ChEBI" id="CHEBI:29103"/>
    </cofactor>
    <text evidence="10">Binds 1 potassium ion per subunit.</text>
</comment>
<comment type="function">
    <text evidence="10">Exhibits a very high intrinsic GTPase hydrolysis rate. Involved in the addition of a carboxymethylaminomethyl (cmnm) group at the wobble position (U34) of certain tRNAs, forming tRNA-cmnm(5)s(2)U34.</text>
</comment>
<keyword evidence="5 10" id="KW-0547">Nucleotide-binding</keyword>
<evidence type="ECO:0000256" key="4">
    <source>
        <dbReference type="ARBA" id="ARBA00022723"/>
    </source>
</evidence>
<dbReference type="PANTHER" id="PTHR42714:SF2">
    <property type="entry name" value="TRNA MODIFICATION GTPASE GTPBP3, MITOCHONDRIAL"/>
    <property type="match status" value="1"/>
</dbReference>
<dbReference type="Pfam" id="PF10396">
    <property type="entry name" value="TrmE_N"/>
    <property type="match status" value="1"/>
</dbReference>
<feature type="binding site" evidence="10">
    <location>
        <position position="254"/>
    </location>
    <ligand>
        <name>Mg(2+)</name>
        <dbReference type="ChEBI" id="CHEBI:18420"/>
    </ligand>
</feature>
<organism evidence="13">
    <name type="scientific">uncultured Anaerotruncus sp</name>
    <dbReference type="NCBI Taxonomy" id="905011"/>
    <lineage>
        <taxon>Bacteria</taxon>
        <taxon>Bacillati</taxon>
        <taxon>Bacillota</taxon>
        <taxon>Clostridia</taxon>
        <taxon>Eubacteriales</taxon>
        <taxon>Oscillospiraceae</taxon>
        <taxon>Anaerotruncus</taxon>
        <taxon>environmental samples</taxon>
    </lineage>
</organism>
<dbReference type="InterPro" id="IPR025867">
    <property type="entry name" value="MnmE_helical"/>
</dbReference>
<feature type="binding site" evidence="10">
    <location>
        <position position="229"/>
    </location>
    <ligand>
        <name>K(+)</name>
        <dbReference type="ChEBI" id="CHEBI:29103"/>
    </ligand>
</feature>
<keyword evidence="7 10" id="KW-0460">Magnesium</keyword>
<feature type="domain" description="TrmE-type G" evidence="12">
    <location>
        <begin position="219"/>
        <end position="376"/>
    </location>
</feature>
<evidence type="ECO:0000256" key="10">
    <source>
        <dbReference type="HAMAP-Rule" id="MF_00379"/>
    </source>
</evidence>
<keyword evidence="2 10" id="KW-0963">Cytoplasm</keyword>
<comment type="subcellular location">
    <subcellularLocation>
        <location evidence="10">Cytoplasm</location>
    </subcellularLocation>
</comment>
<evidence type="ECO:0000313" key="13">
    <source>
        <dbReference type="EMBL" id="SCJ76321.1"/>
    </source>
</evidence>
<evidence type="ECO:0000256" key="9">
    <source>
        <dbReference type="ARBA" id="ARBA00023134"/>
    </source>
</evidence>
<feature type="binding site" evidence="10">
    <location>
        <position position="233"/>
    </location>
    <ligand>
        <name>Mg(2+)</name>
        <dbReference type="ChEBI" id="CHEBI:18420"/>
    </ligand>
</feature>
<accession>A0A1C6J2N5</accession>
<dbReference type="InterPro" id="IPR004520">
    <property type="entry name" value="GTPase_MnmE"/>
</dbReference>
<name>A0A1C6J2N5_9FIRM</name>
<evidence type="ECO:0000256" key="3">
    <source>
        <dbReference type="ARBA" id="ARBA00022694"/>
    </source>
</evidence>
<dbReference type="InterPro" id="IPR027368">
    <property type="entry name" value="MnmE_dom2"/>
</dbReference>
<keyword evidence="4 10" id="KW-0479">Metal-binding</keyword>
<feature type="binding site" evidence="10">
    <location>
        <position position="454"/>
    </location>
    <ligand>
        <name>(6S)-5-formyl-5,6,7,8-tetrahydrofolate</name>
        <dbReference type="ChEBI" id="CHEBI:57457"/>
    </ligand>
</feature>
<evidence type="ECO:0000256" key="7">
    <source>
        <dbReference type="ARBA" id="ARBA00022842"/>
    </source>
</evidence>
<dbReference type="PANTHER" id="PTHR42714">
    <property type="entry name" value="TRNA MODIFICATION GTPASE GTPBP3"/>
    <property type="match status" value="1"/>
</dbReference>
<dbReference type="CDD" id="cd14858">
    <property type="entry name" value="TrmE_N"/>
    <property type="match status" value="1"/>
</dbReference>
<reference evidence="13" key="1">
    <citation type="submission" date="2015-09" db="EMBL/GenBank/DDBJ databases">
        <authorList>
            <consortium name="Pathogen Informatics"/>
        </authorList>
    </citation>
    <scope>NUCLEOTIDE SEQUENCE</scope>
    <source>
        <strain evidence="13">2789STDY5834896</strain>
    </source>
</reference>
<dbReference type="Gene3D" id="3.40.50.300">
    <property type="entry name" value="P-loop containing nucleotide triphosphate hydrolases"/>
    <property type="match status" value="1"/>
</dbReference>
<dbReference type="Gene3D" id="3.30.1360.120">
    <property type="entry name" value="Probable tRNA modification gtpase trme, domain 1"/>
    <property type="match status" value="1"/>
</dbReference>
<dbReference type="InterPro" id="IPR018948">
    <property type="entry name" value="GTP-bd_TrmE_N"/>
</dbReference>
<keyword evidence="9 10" id="KW-0342">GTP-binding</keyword>
<dbReference type="GO" id="GO:0030488">
    <property type="term" value="P:tRNA methylation"/>
    <property type="evidence" value="ECO:0007669"/>
    <property type="project" value="TreeGrafter"/>
</dbReference>